<organism evidence="1 2">
    <name type="scientific">Paenimyroides aestuarii</name>
    <dbReference type="NCBI Taxonomy" id="2968490"/>
    <lineage>
        <taxon>Bacteria</taxon>
        <taxon>Pseudomonadati</taxon>
        <taxon>Bacteroidota</taxon>
        <taxon>Flavobacteriia</taxon>
        <taxon>Flavobacteriales</taxon>
        <taxon>Flavobacteriaceae</taxon>
        <taxon>Paenimyroides</taxon>
    </lineage>
</organism>
<proteinExistence type="predicted"/>
<dbReference type="Proteomes" id="UP001317001">
    <property type="component" value="Chromosome"/>
</dbReference>
<dbReference type="RefSeq" id="WP_257498091.1">
    <property type="nucleotide sequence ID" value="NZ_CP102382.1"/>
</dbReference>
<sequence length="188" mass="21202">MQEIITSIQNWMALRSQPDQLVELFNHSSGFELDMSLFPQHQPLHAYAAVKDNGEFGFYVISQVNDVNSPDEVLSANCFWCGCEGLKSQEITEAVALARIDLWQTDYPEWIPEVVTTPFGIYETFFIPTEDLQPQTYSVSFALKADAVNPSGKIADLILNNGAGVYYDTVLGEPPYRDRSSYYILDLL</sequence>
<dbReference type="EMBL" id="CP102382">
    <property type="protein sequence ID" value="UUV20186.1"/>
    <property type="molecule type" value="Genomic_DNA"/>
</dbReference>
<reference evidence="1 2" key="1">
    <citation type="submission" date="2022-08" db="EMBL/GenBank/DDBJ databases">
        <title>Myroides zhujiangensis sp. nov., a novel bacterium isolated from sediment in the Pearl River Estuary.</title>
        <authorList>
            <person name="Cui L."/>
        </authorList>
    </citation>
    <scope>NUCLEOTIDE SEQUENCE [LARGE SCALE GENOMIC DNA]</scope>
    <source>
        <strain evidence="1 2">SCSIO 72103</strain>
    </source>
</reference>
<keyword evidence="2" id="KW-1185">Reference proteome</keyword>
<accession>A0ABY5NNU9</accession>
<gene>
    <name evidence="1" type="ORF">NPX36_07365</name>
</gene>
<protein>
    <submittedName>
        <fullName evidence="1">Uncharacterized protein</fullName>
    </submittedName>
</protein>
<evidence type="ECO:0000313" key="2">
    <source>
        <dbReference type="Proteomes" id="UP001317001"/>
    </source>
</evidence>
<name>A0ABY5NNU9_9FLAO</name>
<evidence type="ECO:0000313" key="1">
    <source>
        <dbReference type="EMBL" id="UUV20186.1"/>
    </source>
</evidence>